<keyword evidence="1" id="KW-0808">Transferase</keyword>
<dbReference type="GO" id="GO:0009401">
    <property type="term" value="P:phosphoenolpyruvate-dependent sugar phosphotransferase system"/>
    <property type="evidence" value="ECO:0007669"/>
    <property type="project" value="InterPro"/>
</dbReference>
<proteinExistence type="predicted"/>
<evidence type="ECO:0000313" key="3">
    <source>
        <dbReference type="EMBL" id="ODV55538.1"/>
    </source>
</evidence>
<gene>
    <name evidence="3" type="ORF">BG258_06300</name>
</gene>
<dbReference type="Pfam" id="PF02302">
    <property type="entry name" value="PTS_IIB"/>
    <property type="match status" value="1"/>
</dbReference>
<feature type="domain" description="PTS EIIB type-2" evidence="2">
    <location>
        <begin position="1"/>
        <end position="87"/>
    </location>
</feature>
<evidence type="ECO:0000259" key="2">
    <source>
        <dbReference type="PROSITE" id="PS51099"/>
    </source>
</evidence>
<dbReference type="GO" id="GO:0008982">
    <property type="term" value="F:protein-N(PI)-phosphohistidine-sugar phosphotransferase activity"/>
    <property type="evidence" value="ECO:0007669"/>
    <property type="project" value="InterPro"/>
</dbReference>
<dbReference type="AlphaFoldDB" id="A0A1E4R565"/>
<dbReference type="InterPro" id="IPR003501">
    <property type="entry name" value="PTS_EIIB_2/3"/>
</dbReference>
<evidence type="ECO:0000256" key="1">
    <source>
        <dbReference type="ARBA" id="ARBA00022679"/>
    </source>
</evidence>
<dbReference type="RefSeq" id="WP_069480620.1">
    <property type="nucleotide sequence ID" value="NZ_CP130331.1"/>
</dbReference>
<organism evidence="3 4">
    <name type="scientific">Lysinibacillus fusiformis</name>
    <dbReference type="NCBI Taxonomy" id="28031"/>
    <lineage>
        <taxon>Bacteria</taxon>
        <taxon>Bacillati</taxon>
        <taxon>Bacillota</taxon>
        <taxon>Bacilli</taxon>
        <taxon>Bacillales</taxon>
        <taxon>Bacillaceae</taxon>
        <taxon>Lysinibacillus</taxon>
    </lineage>
</organism>
<name>A0A1E4R565_9BACI</name>
<accession>A0A1E4R565</accession>
<comment type="caution">
    <text evidence="3">The sequence shown here is derived from an EMBL/GenBank/DDBJ whole genome shotgun (WGS) entry which is preliminary data.</text>
</comment>
<dbReference type="CDD" id="cd05563">
    <property type="entry name" value="PTS_IIB_ascorbate"/>
    <property type="match status" value="1"/>
</dbReference>
<protein>
    <submittedName>
        <fullName evidence="3">PTS lactose transporter subunit IIB</fullName>
    </submittedName>
</protein>
<reference evidence="3 4" key="1">
    <citation type="submission" date="2016-09" db="EMBL/GenBank/DDBJ databases">
        <title>Draft genome sequence of the soil isolate, Lysinibacillus fusiformis M5, a potential hypoxanthine producer.</title>
        <authorList>
            <person name="Gallegos-Monterrosa R."/>
            <person name="Maroti G."/>
            <person name="Balint B."/>
            <person name="Kovacs A.T."/>
        </authorList>
    </citation>
    <scope>NUCLEOTIDE SEQUENCE [LARGE SCALE GENOMIC DNA]</scope>
    <source>
        <strain evidence="3 4">M5</strain>
    </source>
</reference>
<dbReference type="PROSITE" id="PS51099">
    <property type="entry name" value="PTS_EIIB_TYPE_2"/>
    <property type="match status" value="1"/>
</dbReference>
<dbReference type="OrthoDB" id="6603449at2"/>
<dbReference type="Proteomes" id="UP000094784">
    <property type="component" value="Unassembled WGS sequence"/>
</dbReference>
<dbReference type="InterPro" id="IPR013011">
    <property type="entry name" value="PTS_EIIB_2"/>
</dbReference>
<dbReference type="SUPFAM" id="SSF52794">
    <property type="entry name" value="PTS system IIB component-like"/>
    <property type="match status" value="1"/>
</dbReference>
<dbReference type="Gene3D" id="3.40.50.2300">
    <property type="match status" value="1"/>
</dbReference>
<dbReference type="InterPro" id="IPR036095">
    <property type="entry name" value="PTS_EIIB-like_sf"/>
</dbReference>
<sequence length="87" mass="9378">MKILVVCGSGLGSSFILELNVKKALEAMGKEAEVTHTDLASAKAEMADIYLGASDIVNELAKDNAIIVSIVNMMNISEIKEKLEPWL</sequence>
<evidence type="ECO:0000313" key="4">
    <source>
        <dbReference type="Proteomes" id="UP000094784"/>
    </source>
</evidence>
<dbReference type="EMBL" id="MECQ01000001">
    <property type="protein sequence ID" value="ODV55538.1"/>
    <property type="molecule type" value="Genomic_DNA"/>
</dbReference>